<proteinExistence type="predicted"/>
<dbReference type="AlphaFoldDB" id="A0A9W7FM61"/>
<feature type="region of interest" description="Disordered" evidence="1">
    <location>
        <begin position="1"/>
        <end position="44"/>
    </location>
</feature>
<protein>
    <submittedName>
        <fullName evidence="2">Uncharacterized protein</fullName>
    </submittedName>
</protein>
<feature type="compositionally biased region" description="Acidic residues" evidence="1">
    <location>
        <begin position="23"/>
        <end position="40"/>
    </location>
</feature>
<reference evidence="3" key="1">
    <citation type="journal article" date="2023" name="Commun. Biol.">
        <title>Genome analysis of Parmales, the sister group of diatoms, reveals the evolutionary specialization of diatoms from phago-mixotrophs to photoautotrophs.</title>
        <authorList>
            <person name="Ban H."/>
            <person name="Sato S."/>
            <person name="Yoshikawa S."/>
            <person name="Yamada K."/>
            <person name="Nakamura Y."/>
            <person name="Ichinomiya M."/>
            <person name="Sato N."/>
            <person name="Blanc-Mathieu R."/>
            <person name="Endo H."/>
            <person name="Kuwata A."/>
            <person name="Ogata H."/>
        </authorList>
    </citation>
    <scope>NUCLEOTIDE SEQUENCE [LARGE SCALE GENOMIC DNA]</scope>
    <source>
        <strain evidence="3">NIES 3699</strain>
    </source>
</reference>
<accession>A0A9W7FM61</accession>
<evidence type="ECO:0000313" key="2">
    <source>
        <dbReference type="EMBL" id="GMI14536.1"/>
    </source>
</evidence>
<sequence>MSKRTSEDLSNDIEILDPNNLEGGDEEEEVFEGSEIDSAADETQVIGVSSTIYVGSEEDYDSFDDDDYDDDKDDVTSEVVAYLLSIQ</sequence>
<keyword evidence="3" id="KW-1185">Reference proteome</keyword>
<dbReference type="EMBL" id="BRXX01000501">
    <property type="protein sequence ID" value="GMI14536.1"/>
    <property type="molecule type" value="Genomic_DNA"/>
</dbReference>
<dbReference type="Proteomes" id="UP001165160">
    <property type="component" value="Unassembled WGS sequence"/>
</dbReference>
<comment type="caution">
    <text evidence="2">The sequence shown here is derived from an EMBL/GenBank/DDBJ whole genome shotgun (WGS) entry which is preliminary data.</text>
</comment>
<evidence type="ECO:0000313" key="3">
    <source>
        <dbReference type="Proteomes" id="UP001165160"/>
    </source>
</evidence>
<name>A0A9W7FM61_9STRA</name>
<gene>
    <name evidence="2" type="ORF">TrVE_jg10515</name>
</gene>
<evidence type="ECO:0000256" key="1">
    <source>
        <dbReference type="SAM" id="MobiDB-lite"/>
    </source>
</evidence>
<organism evidence="2 3">
    <name type="scientific">Triparma verrucosa</name>
    <dbReference type="NCBI Taxonomy" id="1606542"/>
    <lineage>
        <taxon>Eukaryota</taxon>
        <taxon>Sar</taxon>
        <taxon>Stramenopiles</taxon>
        <taxon>Ochrophyta</taxon>
        <taxon>Bolidophyceae</taxon>
        <taxon>Parmales</taxon>
        <taxon>Triparmaceae</taxon>
        <taxon>Triparma</taxon>
    </lineage>
</organism>